<evidence type="ECO:0000256" key="1">
    <source>
        <dbReference type="ARBA" id="ARBA00004370"/>
    </source>
</evidence>
<keyword evidence="5 9" id="KW-0653">Protein transport</keyword>
<dbReference type="InterPro" id="IPR005807">
    <property type="entry name" value="SecE_bac"/>
</dbReference>
<keyword evidence="2 9" id="KW-0813">Transport</keyword>
<evidence type="ECO:0000313" key="11">
    <source>
        <dbReference type="Proteomes" id="UP000627166"/>
    </source>
</evidence>
<keyword evidence="4 9" id="KW-0812">Transmembrane</keyword>
<comment type="subunit">
    <text evidence="9">Component of the Sec protein translocase complex. Heterotrimer consisting of SecY, SecE and SecG subunits. The heterotrimers can form oligomers, although 1 heterotrimer is thought to be able to translocate proteins. Interacts with the ribosome. Interacts with SecDF, and other proteins may be involved. Interacts with SecA.</text>
</comment>
<evidence type="ECO:0000313" key="10">
    <source>
        <dbReference type="EMBL" id="MBD8045650.1"/>
    </source>
</evidence>
<evidence type="ECO:0000256" key="4">
    <source>
        <dbReference type="ARBA" id="ARBA00022692"/>
    </source>
</evidence>
<dbReference type="PROSITE" id="PS01067">
    <property type="entry name" value="SECE_SEC61G"/>
    <property type="match status" value="1"/>
</dbReference>
<protein>
    <recommendedName>
        <fullName evidence="9">Protein translocase subunit SecE</fullName>
    </recommendedName>
</protein>
<evidence type="ECO:0000256" key="9">
    <source>
        <dbReference type="HAMAP-Rule" id="MF_00422"/>
    </source>
</evidence>
<gene>
    <name evidence="9 10" type="primary">secE</name>
    <name evidence="10" type="ORF">H9637_01085</name>
</gene>
<dbReference type="InterPro" id="IPR001901">
    <property type="entry name" value="Translocase_SecE/Sec61-g"/>
</dbReference>
<dbReference type="PANTHER" id="PTHR33910">
    <property type="entry name" value="PROTEIN TRANSLOCASE SUBUNIT SECE"/>
    <property type="match status" value="1"/>
</dbReference>
<comment type="subcellular location">
    <subcellularLocation>
        <location evidence="9">Cell membrane</location>
        <topology evidence="9">Single-pass membrane protein</topology>
    </subcellularLocation>
    <subcellularLocation>
        <location evidence="1">Membrane</location>
    </subcellularLocation>
</comment>
<dbReference type="HAMAP" id="MF_00422">
    <property type="entry name" value="SecE"/>
    <property type="match status" value="1"/>
</dbReference>
<dbReference type="Pfam" id="PF00584">
    <property type="entry name" value="SecE"/>
    <property type="match status" value="1"/>
</dbReference>
<dbReference type="InterPro" id="IPR038379">
    <property type="entry name" value="SecE_sf"/>
</dbReference>
<feature type="transmembrane region" description="Helical" evidence="9">
    <location>
        <begin position="43"/>
        <end position="65"/>
    </location>
</feature>
<keyword evidence="6 9" id="KW-1133">Transmembrane helix</keyword>
<dbReference type="NCBIfam" id="TIGR00964">
    <property type="entry name" value="secE_bact"/>
    <property type="match status" value="1"/>
</dbReference>
<sequence>MANKVNIKSNEKRKRAGIVQFFIDLKAEFKRVTWPAKVEAKKAIGAVISFCILYVILVGLLDAGFNNLFKMFFK</sequence>
<comment type="caution">
    <text evidence="10">The sequence shown here is derived from an EMBL/GenBank/DDBJ whole genome shotgun (WGS) entry which is preliminary data.</text>
</comment>
<dbReference type="Proteomes" id="UP000627166">
    <property type="component" value="Unassembled WGS sequence"/>
</dbReference>
<evidence type="ECO:0000256" key="8">
    <source>
        <dbReference type="ARBA" id="ARBA00023136"/>
    </source>
</evidence>
<keyword evidence="7 9" id="KW-0811">Translocation</keyword>
<evidence type="ECO:0000256" key="2">
    <source>
        <dbReference type="ARBA" id="ARBA00022448"/>
    </source>
</evidence>
<keyword evidence="3 9" id="KW-1003">Cell membrane</keyword>
<dbReference type="EMBL" id="JACSQB010000007">
    <property type="protein sequence ID" value="MBD8045650.1"/>
    <property type="molecule type" value="Genomic_DNA"/>
</dbReference>
<evidence type="ECO:0000256" key="6">
    <source>
        <dbReference type="ARBA" id="ARBA00022989"/>
    </source>
</evidence>
<dbReference type="PANTHER" id="PTHR33910:SF1">
    <property type="entry name" value="PROTEIN TRANSLOCASE SUBUNIT SECE"/>
    <property type="match status" value="1"/>
</dbReference>
<name>A0ABR8YN57_9CLOT</name>
<evidence type="ECO:0000256" key="5">
    <source>
        <dbReference type="ARBA" id="ARBA00022927"/>
    </source>
</evidence>
<evidence type="ECO:0000256" key="3">
    <source>
        <dbReference type="ARBA" id="ARBA00022475"/>
    </source>
</evidence>
<organism evidence="10 11">
    <name type="scientific">Clostridium faecium</name>
    <dbReference type="NCBI Taxonomy" id="2762223"/>
    <lineage>
        <taxon>Bacteria</taxon>
        <taxon>Bacillati</taxon>
        <taxon>Bacillota</taxon>
        <taxon>Clostridia</taxon>
        <taxon>Eubacteriales</taxon>
        <taxon>Clostridiaceae</taxon>
        <taxon>Clostridium</taxon>
    </lineage>
</organism>
<accession>A0ABR8YN57</accession>
<keyword evidence="11" id="KW-1185">Reference proteome</keyword>
<comment type="similarity">
    <text evidence="9">Belongs to the SecE/SEC61-gamma family.</text>
</comment>
<reference evidence="10 11" key="1">
    <citation type="submission" date="2020-08" db="EMBL/GenBank/DDBJ databases">
        <title>A Genomic Blueprint of the Chicken Gut Microbiome.</title>
        <authorList>
            <person name="Gilroy R."/>
            <person name="Ravi A."/>
            <person name="Getino M."/>
            <person name="Pursley I."/>
            <person name="Horton D.L."/>
            <person name="Alikhan N.-F."/>
            <person name="Baker D."/>
            <person name="Gharbi K."/>
            <person name="Hall N."/>
            <person name="Watson M."/>
            <person name="Adriaenssens E.M."/>
            <person name="Foster-Nyarko E."/>
            <person name="Jarju S."/>
            <person name="Secka A."/>
            <person name="Antonio M."/>
            <person name="Oren A."/>
            <person name="Chaudhuri R."/>
            <person name="La Ragione R.M."/>
            <person name="Hildebrand F."/>
            <person name="Pallen M.J."/>
        </authorList>
    </citation>
    <scope>NUCLEOTIDE SEQUENCE [LARGE SCALE GENOMIC DNA]</scope>
    <source>
        <strain evidence="10 11">N37</strain>
    </source>
</reference>
<keyword evidence="8 9" id="KW-0472">Membrane</keyword>
<dbReference type="Gene3D" id="1.20.5.1030">
    <property type="entry name" value="Preprotein translocase secy subunit"/>
    <property type="match status" value="1"/>
</dbReference>
<evidence type="ECO:0000256" key="7">
    <source>
        <dbReference type="ARBA" id="ARBA00023010"/>
    </source>
</evidence>
<comment type="function">
    <text evidence="9">Essential subunit of the Sec protein translocation channel SecYEG. Clamps together the 2 halves of SecY. May contact the channel plug during translocation.</text>
</comment>
<proteinExistence type="inferred from homology"/>
<dbReference type="RefSeq" id="WP_191738633.1">
    <property type="nucleotide sequence ID" value="NZ_JACSQB010000007.1"/>
</dbReference>